<organism evidence="1 2">
    <name type="scientific">Colocasia esculenta</name>
    <name type="common">Wild taro</name>
    <name type="synonym">Arum esculentum</name>
    <dbReference type="NCBI Taxonomy" id="4460"/>
    <lineage>
        <taxon>Eukaryota</taxon>
        <taxon>Viridiplantae</taxon>
        <taxon>Streptophyta</taxon>
        <taxon>Embryophyta</taxon>
        <taxon>Tracheophyta</taxon>
        <taxon>Spermatophyta</taxon>
        <taxon>Magnoliopsida</taxon>
        <taxon>Liliopsida</taxon>
        <taxon>Araceae</taxon>
        <taxon>Aroideae</taxon>
        <taxon>Colocasieae</taxon>
        <taxon>Colocasia</taxon>
    </lineage>
</organism>
<proteinExistence type="predicted"/>
<sequence length="76" mass="8400">MNLSTGRDSLLDNVAGSPNTFCFLSRRPKPTCFCPTLTVHRDLFTALTAFGGLQIRVLVTGSDSAKSRSLYRTRFD</sequence>
<protein>
    <submittedName>
        <fullName evidence="1">Uncharacterized protein</fullName>
    </submittedName>
</protein>
<dbReference type="Proteomes" id="UP000652761">
    <property type="component" value="Unassembled WGS sequence"/>
</dbReference>
<keyword evidence="2" id="KW-1185">Reference proteome</keyword>
<accession>A0A843WBX0</accession>
<gene>
    <name evidence="1" type="ORF">Taro_037134</name>
</gene>
<dbReference type="AlphaFoldDB" id="A0A843WBX0"/>
<dbReference type="EMBL" id="NMUH01003197">
    <property type="protein sequence ID" value="MQM04338.1"/>
    <property type="molecule type" value="Genomic_DNA"/>
</dbReference>
<name>A0A843WBX0_COLES</name>
<reference evidence="1" key="1">
    <citation type="submission" date="2017-07" db="EMBL/GenBank/DDBJ databases">
        <title>Taro Niue Genome Assembly and Annotation.</title>
        <authorList>
            <person name="Atibalentja N."/>
            <person name="Keating K."/>
            <person name="Fields C.J."/>
        </authorList>
    </citation>
    <scope>NUCLEOTIDE SEQUENCE</scope>
    <source>
        <strain evidence="1">Niue_2</strain>
        <tissue evidence="1">Leaf</tissue>
    </source>
</reference>
<evidence type="ECO:0000313" key="1">
    <source>
        <dbReference type="EMBL" id="MQM04338.1"/>
    </source>
</evidence>
<evidence type="ECO:0000313" key="2">
    <source>
        <dbReference type="Proteomes" id="UP000652761"/>
    </source>
</evidence>
<comment type="caution">
    <text evidence="1">The sequence shown here is derived from an EMBL/GenBank/DDBJ whole genome shotgun (WGS) entry which is preliminary data.</text>
</comment>